<evidence type="ECO:0000256" key="1">
    <source>
        <dbReference type="SAM" id="SignalP"/>
    </source>
</evidence>
<evidence type="ECO:0008006" key="4">
    <source>
        <dbReference type="Google" id="ProtNLM"/>
    </source>
</evidence>
<accession>A0A508SRZ1</accession>
<evidence type="ECO:0000313" key="2">
    <source>
        <dbReference type="EMBL" id="VIO65083.1"/>
    </source>
</evidence>
<dbReference type="Gene3D" id="2.50.20.10">
    <property type="entry name" value="Lipoprotein localisation LolA/LolB/LppX"/>
    <property type="match status" value="1"/>
</dbReference>
<sequence length="228" mass="24835">MKRNERISPGIRIVAACLLAAVQPAATAISAEAQQFSADLVARKDGTTTAVGTLRVSEQKARIEAAAFPDGFFLIDSAKPAALFVRPAARVFMDARQSSQLTRMFVPVDPDQPCRQWQAMAQLAAPNDSAIWHCERDGEETIAGRRTDVYRVSDASGFGFVGWVDRARGFPLQVKTADGTVIAADHIRDEPQAAQAFELAAGLRKFDPQALIRRIQQSDVWVAPPDSE</sequence>
<protein>
    <recommendedName>
        <fullName evidence="4">DUF4412 domain-containing protein</fullName>
    </recommendedName>
</protein>
<dbReference type="AlphaFoldDB" id="A0A508SRZ1"/>
<reference evidence="2" key="1">
    <citation type="submission" date="2019-02" db="EMBL/GenBank/DDBJ databases">
        <authorList>
            <person name="Pothier F.J."/>
        </authorList>
    </citation>
    <scope>NUCLEOTIDE SEQUENCE</scope>
    <source>
        <strain evidence="2">CI-1B</strain>
    </source>
</reference>
<comment type="caution">
    <text evidence="2">The sequence shown here is derived from an EMBL/GenBank/DDBJ whole genome shotgun (WGS) entry which is preliminary data.</text>
</comment>
<dbReference type="RefSeq" id="WP_244626371.1">
    <property type="nucleotide sequence ID" value="NZ_CAADFC020000004.1"/>
</dbReference>
<name>A0A508SRZ1_9BRAD</name>
<dbReference type="Proteomes" id="UP000328092">
    <property type="component" value="Unassembled WGS sequence"/>
</dbReference>
<organism evidence="2 3">
    <name type="scientific">Bradyrhizobium ivorense</name>
    <dbReference type="NCBI Taxonomy" id="2511166"/>
    <lineage>
        <taxon>Bacteria</taxon>
        <taxon>Pseudomonadati</taxon>
        <taxon>Pseudomonadota</taxon>
        <taxon>Alphaproteobacteria</taxon>
        <taxon>Hyphomicrobiales</taxon>
        <taxon>Nitrobacteraceae</taxon>
        <taxon>Bradyrhizobium</taxon>
    </lineage>
</organism>
<evidence type="ECO:0000313" key="3">
    <source>
        <dbReference type="Proteomes" id="UP000328092"/>
    </source>
</evidence>
<feature type="chain" id="PRO_5021240246" description="DUF4412 domain-containing protein" evidence="1">
    <location>
        <begin position="29"/>
        <end position="228"/>
    </location>
</feature>
<dbReference type="EMBL" id="CAADFC020000004">
    <property type="protein sequence ID" value="VIO65083.1"/>
    <property type="molecule type" value="Genomic_DNA"/>
</dbReference>
<gene>
    <name evidence="2" type="ORF">CI1B_01790</name>
</gene>
<keyword evidence="1" id="KW-0732">Signal</keyword>
<keyword evidence="3" id="KW-1185">Reference proteome</keyword>
<feature type="signal peptide" evidence="1">
    <location>
        <begin position="1"/>
        <end position="28"/>
    </location>
</feature>
<proteinExistence type="predicted"/>